<dbReference type="GO" id="GO:0000271">
    <property type="term" value="P:polysaccharide biosynthetic process"/>
    <property type="evidence" value="ECO:0007669"/>
    <property type="project" value="TreeGrafter"/>
</dbReference>
<proteinExistence type="predicted"/>
<feature type="transmembrane region" description="Helical" evidence="1">
    <location>
        <begin position="309"/>
        <end position="330"/>
    </location>
</feature>
<dbReference type="InterPro" id="IPR002656">
    <property type="entry name" value="Acyl_transf_3_dom"/>
</dbReference>
<feature type="transmembrane region" description="Helical" evidence="1">
    <location>
        <begin position="275"/>
        <end position="297"/>
    </location>
</feature>
<keyword evidence="1" id="KW-0472">Membrane</keyword>
<dbReference type="EMBL" id="CP025781">
    <property type="protein sequence ID" value="QBC43391.1"/>
    <property type="molecule type" value="Genomic_DNA"/>
</dbReference>
<evidence type="ECO:0000259" key="2">
    <source>
        <dbReference type="Pfam" id="PF01757"/>
    </source>
</evidence>
<dbReference type="KEGG" id="ifl:C1H71_07445"/>
<keyword evidence="1" id="KW-0812">Transmembrane</keyword>
<name>A0A7G3G7V2_9NEIS</name>
<feature type="domain" description="Acyltransferase 3" evidence="2">
    <location>
        <begin position="8"/>
        <end position="354"/>
    </location>
</feature>
<feature type="transmembrane region" description="Helical" evidence="1">
    <location>
        <begin position="342"/>
        <end position="364"/>
    </location>
</feature>
<dbReference type="InterPro" id="IPR050879">
    <property type="entry name" value="Acyltransferase_3"/>
</dbReference>
<feature type="transmembrane region" description="Helical" evidence="1">
    <location>
        <begin position="94"/>
        <end position="116"/>
    </location>
</feature>
<evidence type="ECO:0000313" key="4">
    <source>
        <dbReference type="Proteomes" id="UP000515917"/>
    </source>
</evidence>
<feature type="transmembrane region" description="Helical" evidence="1">
    <location>
        <begin position="165"/>
        <end position="187"/>
    </location>
</feature>
<dbReference type="GO" id="GO:0016020">
    <property type="term" value="C:membrane"/>
    <property type="evidence" value="ECO:0007669"/>
    <property type="project" value="TreeGrafter"/>
</dbReference>
<accession>A0A7G3G7V2</accession>
<gene>
    <name evidence="3" type="ORF">C1H71_07445</name>
</gene>
<evidence type="ECO:0000313" key="3">
    <source>
        <dbReference type="EMBL" id="QBC43391.1"/>
    </source>
</evidence>
<sequence>MNLNMKSFINLSRWLAAFLVLISHVRHLVLVDYKNVVNKGFFSKGVYFLTGFGHEAVVVFFVISGFLVGGITLDRWVSKGPDIHGYVAARISRIYTVLIPALFIGLFFDTAGLNFFNASELYTNSSQYQTISLNSIIASATSIPTFFGNLLMLQGVLTGNFGSNGALWSLAYEWWYYCIFALIGFAFCNEGNKRFLCIALALVISVLLPNKIILWGAVWLLGVFAYKWFSSNKWKINPLLGFSVFFILMIASRLSHNQDNVENHEFLLQEFLRDFTLGVAYVIALVSSSQFSIYSVFSKLSERLADFSFSTYLFHFPLMVFFVAVGYQIFGLQFQVQPDWYGFSYALTLVGLLYFSCFIFSLLTEKWTSSIRERLQRFIVGRA</sequence>
<dbReference type="PANTHER" id="PTHR23028:SF53">
    <property type="entry name" value="ACYL_TRANSF_3 DOMAIN-CONTAINING PROTEIN"/>
    <property type="match status" value="1"/>
</dbReference>
<protein>
    <recommendedName>
        <fullName evidence="2">Acyltransferase 3 domain-containing protein</fullName>
    </recommendedName>
</protein>
<dbReference type="Proteomes" id="UP000515917">
    <property type="component" value="Chromosome"/>
</dbReference>
<keyword evidence="1" id="KW-1133">Transmembrane helix</keyword>
<feature type="transmembrane region" description="Helical" evidence="1">
    <location>
        <begin position="136"/>
        <end position="153"/>
    </location>
</feature>
<evidence type="ECO:0000256" key="1">
    <source>
        <dbReference type="SAM" id="Phobius"/>
    </source>
</evidence>
<dbReference type="RefSeq" id="WP_130105970.1">
    <property type="nucleotide sequence ID" value="NZ_CP025781.1"/>
</dbReference>
<organism evidence="3 4">
    <name type="scientific">Iodobacter fluviatilis</name>
    <dbReference type="NCBI Taxonomy" id="537"/>
    <lineage>
        <taxon>Bacteria</taxon>
        <taxon>Pseudomonadati</taxon>
        <taxon>Pseudomonadota</taxon>
        <taxon>Betaproteobacteria</taxon>
        <taxon>Neisseriales</taxon>
        <taxon>Chitinibacteraceae</taxon>
        <taxon>Iodobacter</taxon>
    </lineage>
</organism>
<feature type="transmembrane region" description="Helical" evidence="1">
    <location>
        <begin position="236"/>
        <end position="255"/>
    </location>
</feature>
<feature type="transmembrane region" description="Helical" evidence="1">
    <location>
        <begin position="52"/>
        <end position="73"/>
    </location>
</feature>
<dbReference type="GO" id="GO:0016747">
    <property type="term" value="F:acyltransferase activity, transferring groups other than amino-acyl groups"/>
    <property type="evidence" value="ECO:0007669"/>
    <property type="project" value="InterPro"/>
</dbReference>
<dbReference type="Pfam" id="PF01757">
    <property type="entry name" value="Acyl_transf_3"/>
    <property type="match status" value="1"/>
</dbReference>
<dbReference type="AlphaFoldDB" id="A0A7G3G7V2"/>
<keyword evidence="4" id="KW-1185">Reference proteome</keyword>
<reference evidence="3 4" key="1">
    <citation type="submission" date="2018-01" db="EMBL/GenBank/DDBJ databases">
        <title>Genome sequence of Iodobacter sp. strain PCH194 isolated from Indian Trans-Himalaya.</title>
        <authorList>
            <person name="Kumar V."/>
            <person name="Thakur V."/>
            <person name="Kumar S."/>
            <person name="Singh D."/>
        </authorList>
    </citation>
    <scope>NUCLEOTIDE SEQUENCE [LARGE SCALE GENOMIC DNA]</scope>
    <source>
        <strain evidence="3 4">PCH194</strain>
    </source>
</reference>
<feature type="transmembrane region" description="Helical" evidence="1">
    <location>
        <begin position="199"/>
        <end position="224"/>
    </location>
</feature>
<dbReference type="PANTHER" id="PTHR23028">
    <property type="entry name" value="ACETYLTRANSFERASE"/>
    <property type="match status" value="1"/>
</dbReference>